<accession>A0A6A3X3T8</accession>
<dbReference type="Proteomes" id="UP000440367">
    <property type="component" value="Unassembled WGS sequence"/>
</dbReference>
<name>A0A6A3X3T8_9STRA</name>
<evidence type="ECO:0000313" key="1">
    <source>
        <dbReference type="EMBL" id="KAE9194624.1"/>
    </source>
</evidence>
<dbReference type="AlphaFoldDB" id="A0A6A3X3T8"/>
<dbReference type="EMBL" id="QXGD01002039">
    <property type="protein sequence ID" value="KAE9194624.1"/>
    <property type="molecule type" value="Genomic_DNA"/>
</dbReference>
<evidence type="ECO:0000313" key="2">
    <source>
        <dbReference type="Proteomes" id="UP000440367"/>
    </source>
</evidence>
<gene>
    <name evidence="1" type="ORF">PF002_g23546</name>
</gene>
<organism evidence="1 2">
    <name type="scientific">Phytophthora fragariae</name>
    <dbReference type="NCBI Taxonomy" id="53985"/>
    <lineage>
        <taxon>Eukaryota</taxon>
        <taxon>Sar</taxon>
        <taxon>Stramenopiles</taxon>
        <taxon>Oomycota</taxon>
        <taxon>Peronosporomycetes</taxon>
        <taxon>Peronosporales</taxon>
        <taxon>Peronosporaceae</taxon>
        <taxon>Phytophthora</taxon>
    </lineage>
</organism>
<protein>
    <submittedName>
        <fullName evidence="1">Uncharacterized protein</fullName>
    </submittedName>
</protein>
<sequence length="52" mass="5616">MPLPNVDLFINTNQLPTVNCSGWHPSSPCPVKATLPPAYCHHRGNNVDPHAG</sequence>
<proteinExistence type="predicted"/>
<reference evidence="1 2" key="1">
    <citation type="submission" date="2018-08" db="EMBL/GenBank/DDBJ databases">
        <title>Genomic investigation of the strawberry pathogen Phytophthora fragariae indicates pathogenicity is determined by transcriptional variation in three key races.</title>
        <authorList>
            <person name="Adams T.M."/>
            <person name="Armitage A.D."/>
            <person name="Sobczyk M.K."/>
            <person name="Bates H.J."/>
            <person name="Dunwell J.M."/>
            <person name="Nellist C.F."/>
            <person name="Harrison R.J."/>
        </authorList>
    </citation>
    <scope>NUCLEOTIDE SEQUENCE [LARGE SCALE GENOMIC DNA]</scope>
    <source>
        <strain evidence="1 2">BC-1</strain>
    </source>
</reference>
<comment type="caution">
    <text evidence="1">The sequence shown here is derived from an EMBL/GenBank/DDBJ whole genome shotgun (WGS) entry which is preliminary data.</text>
</comment>